<evidence type="ECO:0000313" key="2">
    <source>
        <dbReference type="Proteomes" id="UP001281447"/>
    </source>
</evidence>
<dbReference type="EMBL" id="JAWDIP010000003">
    <property type="protein sequence ID" value="MDY0394415.1"/>
    <property type="molecule type" value="Genomic_DNA"/>
</dbReference>
<organism evidence="1 2">
    <name type="scientific">Tigheibacillus halophilus</name>
    <dbReference type="NCBI Taxonomy" id="361280"/>
    <lineage>
        <taxon>Bacteria</taxon>
        <taxon>Bacillati</taxon>
        <taxon>Bacillota</taxon>
        <taxon>Bacilli</taxon>
        <taxon>Bacillales</taxon>
        <taxon>Bacillaceae</taxon>
        <taxon>Tigheibacillus</taxon>
    </lineage>
</organism>
<keyword evidence="2" id="KW-1185">Reference proteome</keyword>
<dbReference type="PANTHER" id="PTHR30244">
    <property type="entry name" value="TRANSAMINASE"/>
    <property type="match status" value="1"/>
</dbReference>
<name>A0ABU5C516_9BACI</name>
<proteinExistence type="predicted"/>
<dbReference type="Pfam" id="PF01041">
    <property type="entry name" value="DegT_DnrJ_EryC1"/>
    <property type="match status" value="1"/>
</dbReference>
<dbReference type="InterPro" id="IPR000653">
    <property type="entry name" value="DegT/StrS_aminotransferase"/>
</dbReference>
<dbReference type="InterPro" id="IPR015424">
    <property type="entry name" value="PyrdxlP-dep_Trfase"/>
</dbReference>
<keyword evidence="1" id="KW-0808">Transferase</keyword>
<dbReference type="PROSITE" id="PS51257">
    <property type="entry name" value="PROKAR_LIPOPROTEIN"/>
    <property type="match status" value="1"/>
</dbReference>
<dbReference type="PANTHER" id="PTHR30244:SF34">
    <property type="entry name" value="DTDP-4-AMINO-4,6-DIDEOXYGALACTOSE TRANSAMINASE"/>
    <property type="match status" value="1"/>
</dbReference>
<protein>
    <submittedName>
        <fullName evidence="1">Aminotransferase class V-fold PLP-dependent enzyme</fullName>
    </submittedName>
</protein>
<keyword evidence="1" id="KW-0032">Aminotransferase</keyword>
<dbReference type="InterPro" id="IPR015421">
    <property type="entry name" value="PyrdxlP-dep_Trfase_major"/>
</dbReference>
<reference evidence="1 2" key="1">
    <citation type="submission" date="2023-10" db="EMBL/GenBank/DDBJ databases">
        <title>Virgibacillus halophilus 5B73C genome.</title>
        <authorList>
            <person name="Miliotis G."/>
            <person name="Sengupta P."/>
            <person name="Hameed A."/>
            <person name="Chuvochina M."/>
            <person name="Mcdonagh F."/>
            <person name="Simpson A.C."/>
            <person name="Singh N.K."/>
            <person name="Rekha P.D."/>
            <person name="Raman K."/>
            <person name="Hugenholtz P."/>
            <person name="Venkateswaran K."/>
        </authorList>
    </citation>
    <scope>NUCLEOTIDE SEQUENCE [LARGE SCALE GENOMIC DNA]</scope>
    <source>
        <strain evidence="1 2">5B73C</strain>
    </source>
</reference>
<sequence>MKKETMNIDPVQIEAAITEKTKVIAVVHYAGVACDMDAIMALAEKYQLWVVEDAAQALMSAYHQKPLGTIGHFGTISFHDTKNLQCGEGGALLINHKKSCRTCRNHPRKRYKSLAV</sequence>
<dbReference type="Proteomes" id="UP001281447">
    <property type="component" value="Unassembled WGS sequence"/>
</dbReference>
<comment type="caution">
    <text evidence="1">The sequence shown here is derived from an EMBL/GenBank/DDBJ whole genome shotgun (WGS) entry which is preliminary data.</text>
</comment>
<dbReference type="GO" id="GO:0008483">
    <property type="term" value="F:transaminase activity"/>
    <property type="evidence" value="ECO:0007669"/>
    <property type="project" value="UniProtKB-KW"/>
</dbReference>
<dbReference type="SUPFAM" id="SSF53383">
    <property type="entry name" value="PLP-dependent transferases"/>
    <property type="match status" value="1"/>
</dbReference>
<dbReference type="Gene3D" id="3.40.640.10">
    <property type="entry name" value="Type I PLP-dependent aspartate aminotransferase-like (Major domain)"/>
    <property type="match status" value="1"/>
</dbReference>
<evidence type="ECO:0000313" key="1">
    <source>
        <dbReference type="EMBL" id="MDY0394415.1"/>
    </source>
</evidence>
<gene>
    <name evidence="1" type="ORF">RWE15_08065</name>
</gene>
<accession>A0ABU5C516</accession>